<dbReference type="PROSITE" id="PS51186">
    <property type="entry name" value="GNAT"/>
    <property type="match status" value="1"/>
</dbReference>
<reference evidence="2 3" key="1">
    <citation type="submission" date="2023-04" db="EMBL/GenBank/DDBJ databases">
        <title>Antarctic isolates genomes.</title>
        <authorList>
            <person name="Dimov S.G."/>
        </authorList>
    </citation>
    <scope>NUCLEOTIDE SEQUENCE [LARGE SCALE GENOMIC DNA]</scope>
    <source>
        <strain evidence="2 3">AL19</strain>
    </source>
</reference>
<dbReference type="PANTHER" id="PTHR43792:SF13">
    <property type="entry name" value="ACETYLTRANSFERASE"/>
    <property type="match status" value="1"/>
</dbReference>
<feature type="domain" description="N-acetyltransferase" evidence="1">
    <location>
        <begin position="7"/>
        <end position="150"/>
    </location>
</feature>
<name>A0ABT6R6G1_9BACL</name>
<evidence type="ECO:0000259" key="1">
    <source>
        <dbReference type="PROSITE" id="PS51186"/>
    </source>
</evidence>
<dbReference type="Pfam" id="PF13302">
    <property type="entry name" value="Acetyltransf_3"/>
    <property type="match status" value="1"/>
</dbReference>
<gene>
    <name evidence="2" type="ORF">QK289_15235</name>
</gene>
<evidence type="ECO:0000313" key="3">
    <source>
        <dbReference type="Proteomes" id="UP001243286"/>
    </source>
</evidence>
<dbReference type="PANTHER" id="PTHR43792">
    <property type="entry name" value="GNAT FAMILY, PUTATIVE (AFU_ORTHOLOGUE AFUA_3G00765)-RELATED-RELATED"/>
    <property type="match status" value="1"/>
</dbReference>
<dbReference type="InterPro" id="IPR000182">
    <property type="entry name" value="GNAT_dom"/>
</dbReference>
<organism evidence="2 3">
    <name type="scientific">Exiguobacterium antarcticum</name>
    <dbReference type="NCBI Taxonomy" id="132920"/>
    <lineage>
        <taxon>Bacteria</taxon>
        <taxon>Bacillati</taxon>
        <taxon>Bacillota</taxon>
        <taxon>Bacilli</taxon>
        <taxon>Bacillales</taxon>
        <taxon>Bacillales Family XII. Incertae Sedis</taxon>
        <taxon>Exiguobacterium</taxon>
    </lineage>
</organism>
<dbReference type="RefSeq" id="WP_236624436.1">
    <property type="nucleotide sequence ID" value="NZ_JANJYY010000134.1"/>
</dbReference>
<sequence>MLKTSRLRLIPFTDELTALVEAQHYDNGPELDHHLTRLAENPTLLHWGSWLVIHQADGNIIGDIGFKGLPSANRTVEIGYGLLDCYQNKGYATESVRALVDWALSRPDVATVSAKTTATNSASIRVLENIGFKKIRVSDTWIHWSCRDPD</sequence>
<evidence type="ECO:0000313" key="2">
    <source>
        <dbReference type="EMBL" id="MDI3236367.1"/>
    </source>
</evidence>
<dbReference type="Gene3D" id="3.40.630.30">
    <property type="match status" value="1"/>
</dbReference>
<dbReference type="EMBL" id="JASBQV010000037">
    <property type="protein sequence ID" value="MDI3236367.1"/>
    <property type="molecule type" value="Genomic_DNA"/>
</dbReference>
<keyword evidence="3" id="KW-1185">Reference proteome</keyword>
<proteinExistence type="predicted"/>
<accession>A0ABT6R6G1</accession>
<dbReference type="InterPro" id="IPR051531">
    <property type="entry name" value="N-acetyltransferase"/>
</dbReference>
<dbReference type="SUPFAM" id="SSF55729">
    <property type="entry name" value="Acyl-CoA N-acyltransferases (Nat)"/>
    <property type="match status" value="1"/>
</dbReference>
<comment type="caution">
    <text evidence="2">The sequence shown here is derived from an EMBL/GenBank/DDBJ whole genome shotgun (WGS) entry which is preliminary data.</text>
</comment>
<protein>
    <submittedName>
        <fullName evidence="2">GNAT family N-acetyltransferase</fullName>
    </submittedName>
</protein>
<dbReference type="InterPro" id="IPR016181">
    <property type="entry name" value="Acyl_CoA_acyltransferase"/>
</dbReference>
<dbReference type="Proteomes" id="UP001243286">
    <property type="component" value="Unassembled WGS sequence"/>
</dbReference>